<dbReference type="AlphaFoldDB" id="A0ABD4L5J7"/>
<reference evidence="2 3" key="1">
    <citation type="submission" date="2020-12" db="EMBL/GenBank/DDBJ databases">
        <title>Draft genome sequence of Halomonas pacifica strain CARE-V15.</title>
        <authorList>
            <person name="Vignesh N."/>
            <person name="Thabitha A."/>
            <person name="Saravanan R."/>
            <person name="Manigandan V."/>
        </authorList>
    </citation>
    <scope>NUCLEOTIDE SEQUENCE [LARGE SCALE GENOMIC DNA]</scope>
    <source>
        <strain evidence="2 3">CARE-V15</strain>
    </source>
</reference>
<name>A0ABD4L5J7_9GAMM</name>
<evidence type="ECO:0000313" key="3">
    <source>
        <dbReference type="Proteomes" id="UP000651738"/>
    </source>
</evidence>
<keyword evidence="1" id="KW-0732">Signal</keyword>
<organism evidence="2 3">
    <name type="scientific">Bisbaumannia pacifica</name>
    <dbReference type="NCBI Taxonomy" id="77098"/>
    <lineage>
        <taxon>Bacteria</taxon>
        <taxon>Pseudomonadati</taxon>
        <taxon>Pseudomonadota</taxon>
        <taxon>Gammaproteobacteria</taxon>
        <taxon>Oceanospirillales</taxon>
        <taxon>Halomonadaceae</taxon>
        <taxon>Bisbaumannia</taxon>
    </lineage>
</organism>
<evidence type="ECO:0000256" key="1">
    <source>
        <dbReference type="SAM" id="SignalP"/>
    </source>
</evidence>
<proteinExistence type="predicted"/>
<sequence>MKTRLLLLALPLVALPLMAQADRASQRALELNQAPTSQYAGMPDRVQEPANLHLVSGTSEAMAQAWLRLKRYRPPMHVDANGNPLSLGRQATH</sequence>
<dbReference type="EMBL" id="JAEDAF010000023">
    <property type="protein sequence ID" value="MBH8581846.1"/>
    <property type="molecule type" value="Genomic_DNA"/>
</dbReference>
<dbReference type="Proteomes" id="UP000651738">
    <property type="component" value="Unassembled WGS sequence"/>
</dbReference>
<gene>
    <name evidence="2" type="ORF">I7V36_17225</name>
</gene>
<dbReference type="RefSeq" id="WP_198058545.1">
    <property type="nucleotide sequence ID" value="NZ_JAEDAF010000023.1"/>
</dbReference>
<feature type="chain" id="PRO_5044819906" evidence="1">
    <location>
        <begin position="22"/>
        <end position="93"/>
    </location>
</feature>
<protein>
    <submittedName>
        <fullName evidence="2">Uncharacterized protein</fullName>
    </submittedName>
</protein>
<evidence type="ECO:0000313" key="2">
    <source>
        <dbReference type="EMBL" id="MBH8581846.1"/>
    </source>
</evidence>
<comment type="caution">
    <text evidence="2">The sequence shown here is derived from an EMBL/GenBank/DDBJ whole genome shotgun (WGS) entry which is preliminary data.</text>
</comment>
<accession>A0ABD4L5J7</accession>
<feature type="signal peptide" evidence="1">
    <location>
        <begin position="1"/>
        <end position="21"/>
    </location>
</feature>